<dbReference type="PATRIC" id="fig|1299334.3.peg.5730"/>
<dbReference type="EMBL" id="JAOB01000058">
    <property type="protein sequence ID" value="EUA31149.1"/>
    <property type="molecule type" value="Genomic_DNA"/>
</dbReference>
<organism evidence="1">
    <name type="scientific">Mycobacterium xenopi 4042</name>
    <dbReference type="NCBI Taxonomy" id="1299334"/>
    <lineage>
        <taxon>Bacteria</taxon>
        <taxon>Bacillati</taxon>
        <taxon>Actinomycetota</taxon>
        <taxon>Actinomycetes</taxon>
        <taxon>Mycobacteriales</taxon>
        <taxon>Mycobacteriaceae</taxon>
        <taxon>Mycobacterium</taxon>
    </lineage>
</organism>
<sequence>MCGPLISARQRDRVQGIWIWPWPKAVRSPAAVVDQRTRRADFSSSRP</sequence>
<proteinExistence type="predicted"/>
<dbReference type="EC" id="1.2.1.3" evidence="1"/>
<reference evidence="1" key="1">
    <citation type="submission" date="2014-01" db="EMBL/GenBank/DDBJ databases">
        <authorList>
            <person name="Brown-Elliot B."/>
            <person name="Wallace R."/>
            <person name="Lenaerts A."/>
            <person name="Ordway D."/>
            <person name="DeGroote M.A."/>
            <person name="Parker T."/>
            <person name="Sizemore C."/>
            <person name="Tallon L.J."/>
            <person name="Sadzewicz L.K."/>
            <person name="Sengamalay N."/>
            <person name="Fraser C.M."/>
            <person name="Hine E."/>
            <person name="Shefchek K.A."/>
            <person name="Das S.P."/>
            <person name="Tettelin H."/>
        </authorList>
    </citation>
    <scope>NUCLEOTIDE SEQUENCE [LARGE SCALE GENOMIC DNA]</scope>
    <source>
        <strain evidence="1">4042</strain>
    </source>
</reference>
<gene>
    <name evidence="1" type="ORF">I553_0007</name>
</gene>
<evidence type="ECO:0000313" key="1">
    <source>
        <dbReference type="EMBL" id="EUA31149.1"/>
    </source>
</evidence>
<accession>X8AHV6</accession>
<comment type="caution">
    <text evidence="1">The sequence shown here is derived from an EMBL/GenBank/DDBJ whole genome shotgun (WGS) entry which is preliminary data.</text>
</comment>
<keyword evidence="1" id="KW-0560">Oxidoreductase</keyword>
<dbReference type="AlphaFoldDB" id="X8AHV6"/>
<name>X8AHV6_MYCXE</name>
<protein>
    <submittedName>
        <fullName evidence="1">Aldehyde dehydrogenase domain protein</fullName>
        <ecNumber evidence="1">1.2.1.3</ecNumber>
    </submittedName>
</protein>
<dbReference type="GO" id="GO:0004029">
    <property type="term" value="F:aldehyde dehydrogenase (NAD+) activity"/>
    <property type="evidence" value="ECO:0007669"/>
    <property type="project" value="UniProtKB-EC"/>
</dbReference>